<dbReference type="PANTHER" id="PTHR33086">
    <property type="entry name" value="OS05G0468200 PROTEIN-RELATED"/>
    <property type="match status" value="1"/>
</dbReference>
<dbReference type="EnsemblPlants" id="AET1Gv20700200.2">
    <property type="protein sequence ID" value="AET1Gv20700200.2"/>
    <property type="gene ID" value="AET1Gv20700200"/>
</dbReference>
<dbReference type="AlphaFoldDB" id="A0A452ZBQ2"/>
<protein>
    <recommendedName>
        <fullName evidence="1">DUF1618 domain-containing protein</fullName>
    </recommendedName>
</protein>
<proteinExistence type="predicted"/>
<sequence>PHKPRKFPTAMPLRRRLLGLSAAVSGGLRRSLATAAAHPPWVMLNREAQVIGAWSAAARLAEPPHVSELRLPEHVIEAFPAPDRYVLQLRAGAISGASGDGLLFLSVLNARFTPPAAGEQPAVLEHAHAPRVTRLVCNPLTRELSRLPDFVSDPKYDFVLAAQMAMGVLTQADRGQGPPDRFVAALLNGEQMLRFRSETGEWEAVALSPCFFPLPRPRRVTLDQETLAFGGRLWWVDLSWGALSADPFSDRPELSFVQLPRGSVLPEGAQDQARSLGVNTPFKYRRMGVSQGRLRYVEVSREEPFLLSSFVLDDEGSGWMQEHRVVLNKLWASHMSLPLQQGATTRIVLIDPVNANVVYLAVDTLAVVAVDMDREEVIGSYPYSDTACIPCVLPPWLGSSRIPSAGGKKFVWKNKTLVDVQVYSDSYYKR</sequence>
<dbReference type="Pfam" id="PF07762">
    <property type="entry name" value="DUF1618"/>
    <property type="match status" value="1"/>
</dbReference>
<reference evidence="2" key="5">
    <citation type="journal article" date="2021" name="G3 (Bethesda)">
        <title>Aegilops tauschii genome assembly Aet v5.0 features greater sequence contiguity and improved annotation.</title>
        <authorList>
            <person name="Wang L."/>
            <person name="Zhu T."/>
            <person name="Rodriguez J.C."/>
            <person name="Deal K.R."/>
            <person name="Dubcovsky J."/>
            <person name="McGuire P.E."/>
            <person name="Lux T."/>
            <person name="Spannagl M."/>
            <person name="Mayer K.F.X."/>
            <person name="Baldrich P."/>
            <person name="Meyers B.C."/>
            <person name="Huo N."/>
            <person name="Gu Y.Q."/>
            <person name="Zhou H."/>
            <person name="Devos K.M."/>
            <person name="Bennetzen J.L."/>
            <person name="Unver T."/>
            <person name="Budak H."/>
            <person name="Gulick P.J."/>
            <person name="Galiba G."/>
            <person name="Kalapos B."/>
            <person name="Nelson D.R."/>
            <person name="Li P."/>
            <person name="You F.M."/>
            <person name="Luo M.C."/>
            <person name="Dvorak J."/>
        </authorList>
    </citation>
    <scope>NUCLEOTIDE SEQUENCE [LARGE SCALE GENOMIC DNA]</scope>
    <source>
        <strain evidence="2">cv. AL8/78</strain>
    </source>
</reference>
<dbReference type="InterPro" id="IPR011676">
    <property type="entry name" value="DUF1618"/>
</dbReference>
<dbReference type="Proteomes" id="UP000015105">
    <property type="component" value="Chromosome 1D"/>
</dbReference>
<evidence type="ECO:0000313" key="2">
    <source>
        <dbReference type="EnsemblPlants" id="AET1Gv20700200.2"/>
    </source>
</evidence>
<reference evidence="2" key="4">
    <citation type="submission" date="2019-03" db="UniProtKB">
        <authorList>
            <consortium name="EnsemblPlants"/>
        </authorList>
    </citation>
    <scope>IDENTIFICATION</scope>
</reference>
<reference evidence="3" key="2">
    <citation type="journal article" date="2017" name="Nat. Plants">
        <title>The Aegilops tauschii genome reveals multiple impacts of transposons.</title>
        <authorList>
            <person name="Zhao G."/>
            <person name="Zou C."/>
            <person name="Li K."/>
            <person name="Wang K."/>
            <person name="Li T."/>
            <person name="Gao L."/>
            <person name="Zhang X."/>
            <person name="Wang H."/>
            <person name="Yang Z."/>
            <person name="Liu X."/>
            <person name="Jiang W."/>
            <person name="Mao L."/>
            <person name="Kong X."/>
            <person name="Jiao Y."/>
            <person name="Jia J."/>
        </authorList>
    </citation>
    <scope>NUCLEOTIDE SEQUENCE [LARGE SCALE GENOMIC DNA]</scope>
    <source>
        <strain evidence="3">cv. AL8/78</strain>
    </source>
</reference>
<accession>A0A452ZBQ2</accession>
<reference evidence="2" key="3">
    <citation type="journal article" date="2017" name="Nature">
        <title>Genome sequence of the progenitor of the wheat D genome Aegilops tauschii.</title>
        <authorList>
            <person name="Luo M.C."/>
            <person name="Gu Y.Q."/>
            <person name="Puiu D."/>
            <person name="Wang H."/>
            <person name="Twardziok S.O."/>
            <person name="Deal K.R."/>
            <person name="Huo N."/>
            <person name="Zhu T."/>
            <person name="Wang L."/>
            <person name="Wang Y."/>
            <person name="McGuire P.E."/>
            <person name="Liu S."/>
            <person name="Long H."/>
            <person name="Ramasamy R.K."/>
            <person name="Rodriguez J.C."/>
            <person name="Van S.L."/>
            <person name="Yuan L."/>
            <person name="Wang Z."/>
            <person name="Xia Z."/>
            <person name="Xiao L."/>
            <person name="Anderson O.D."/>
            <person name="Ouyang S."/>
            <person name="Liang Y."/>
            <person name="Zimin A.V."/>
            <person name="Pertea G."/>
            <person name="Qi P."/>
            <person name="Bennetzen J.L."/>
            <person name="Dai X."/>
            <person name="Dawson M.W."/>
            <person name="Muller H.G."/>
            <person name="Kugler K."/>
            <person name="Rivarola-Duarte L."/>
            <person name="Spannagl M."/>
            <person name="Mayer K.F.X."/>
            <person name="Lu F.H."/>
            <person name="Bevan M.W."/>
            <person name="Leroy P."/>
            <person name="Li P."/>
            <person name="You F.M."/>
            <person name="Sun Q."/>
            <person name="Liu Z."/>
            <person name="Lyons E."/>
            <person name="Wicker T."/>
            <person name="Salzberg S.L."/>
            <person name="Devos K.M."/>
            <person name="Dvorak J."/>
        </authorList>
    </citation>
    <scope>NUCLEOTIDE SEQUENCE [LARGE SCALE GENOMIC DNA]</scope>
    <source>
        <strain evidence="2">cv. AL8/78</strain>
    </source>
</reference>
<evidence type="ECO:0000259" key="1">
    <source>
        <dbReference type="Pfam" id="PF07762"/>
    </source>
</evidence>
<dbReference type="Gramene" id="AET1Gv20700200.2">
    <property type="protein sequence ID" value="AET1Gv20700200.2"/>
    <property type="gene ID" value="AET1Gv20700200"/>
</dbReference>
<dbReference type="STRING" id="200361.A0A452ZBQ2"/>
<organism evidence="2 3">
    <name type="scientific">Aegilops tauschii subsp. strangulata</name>
    <name type="common">Goatgrass</name>
    <dbReference type="NCBI Taxonomy" id="200361"/>
    <lineage>
        <taxon>Eukaryota</taxon>
        <taxon>Viridiplantae</taxon>
        <taxon>Streptophyta</taxon>
        <taxon>Embryophyta</taxon>
        <taxon>Tracheophyta</taxon>
        <taxon>Spermatophyta</taxon>
        <taxon>Magnoliopsida</taxon>
        <taxon>Liliopsida</taxon>
        <taxon>Poales</taxon>
        <taxon>Poaceae</taxon>
        <taxon>BOP clade</taxon>
        <taxon>Pooideae</taxon>
        <taxon>Triticodae</taxon>
        <taxon>Triticeae</taxon>
        <taxon>Triticinae</taxon>
        <taxon>Aegilops</taxon>
    </lineage>
</organism>
<keyword evidence="3" id="KW-1185">Reference proteome</keyword>
<evidence type="ECO:0000313" key="3">
    <source>
        <dbReference type="Proteomes" id="UP000015105"/>
    </source>
</evidence>
<reference evidence="3" key="1">
    <citation type="journal article" date="2014" name="Science">
        <title>Ancient hybridizations among the ancestral genomes of bread wheat.</title>
        <authorList>
            <consortium name="International Wheat Genome Sequencing Consortium,"/>
            <person name="Marcussen T."/>
            <person name="Sandve S.R."/>
            <person name="Heier L."/>
            <person name="Spannagl M."/>
            <person name="Pfeifer M."/>
            <person name="Jakobsen K.S."/>
            <person name="Wulff B.B."/>
            <person name="Steuernagel B."/>
            <person name="Mayer K.F."/>
            <person name="Olsen O.A."/>
        </authorList>
    </citation>
    <scope>NUCLEOTIDE SEQUENCE [LARGE SCALE GENOMIC DNA]</scope>
    <source>
        <strain evidence="3">cv. AL8/78</strain>
    </source>
</reference>
<name>A0A452ZBQ2_AEGTS</name>
<feature type="domain" description="DUF1618" evidence="1">
    <location>
        <begin position="235"/>
        <end position="359"/>
    </location>
</feature>
<dbReference type="PANTHER" id="PTHR33086:SF98">
    <property type="entry name" value="OS05G0468200 PROTEIN"/>
    <property type="match status" value="1"/>
</dbReference>